<organism evidence="1 2">
    <name type="scientific">Exophiala dermatitidis</name>
    <name type="common">Black yeast-like fungus</name>
    <name type="synonym">Wangiella dermatitidis</name>
    <dbReference type="NCBI Taxonomy" id="5970"/>
    <lineage>
        <taxon>Eukaryota</taxon>
        <taxon>Fungi</taxon>
        <taxon>Dikarya</taxon>
        <taxon>Ascomycota</taxon>
        <taxon>Pezizomycotina</taxon>
        <taxon>Eurotiomycetes</taxon>
        <taxon>Chaetothyriomycetidae</taxon>
        <taxon>Chaetothyriales</taxon>
        <taxon>Herpotrichiellaceae</taxon>
        <taxon>Exophiala</taxon>
    </lineage>
</organism>
<evidence type="ECO:0000313" key="1">
    <source>
        <dbReference type="EMBL" id="KAJ8990207.1"/>
    </source>
</evidence>
<proteinExistence type="predicted"/>
<dbReference type="AlphaFoldDB" id="A0AAN6EUT1"/>
<dbReference type="Proteomes" id="UP001161757">
    <property type="component" value="Unassembled WGS sequence"/>
</dbReference>
<sequence length="139" mass="15788">MAFPSHQWPTLIGQFIKQRKTSISIVAANGSVCREPLSSLKGQENPIMRETKVLASNFPLRAITQYDRAADHKMPVRSMKMTGHAEVLLDELFADGPSLVCFLENVVLDQFPTMSCCAPSRRTWYQNMHYKRNMLKGKT</sequence>
<gene>
    <name evidence="1" type="ORF">HRR80_005695</name>
</gene>
<name>A0AAN6EUT1_EXODE</name>
<accession>A0AAN6EUT1</accession>
<evidence type="ECO:0000313" key="2">
    <source>
        <dbReference type="Proteomes" id="UP001161757"/>
    </source>
</evidence>
<dbReference type="EMBL" id="JAJGCB010000011">
    <property type="protein sequence ID" value="KAJ8990207.1"/>
    <property type="molecule type" value="Genomic_DNA"/>
</dbReference>
<comment type="caution">
    <text evidence="1">The sequence shown here is derived from an EMBL/GenBank/DDBJ whole genome shotgun (WGS) entry which is preliminary data.</text>
</comment>
<reference evidence="1" key="1">
    <citation type="submission" date="2023-01" db="EMBL/GenBank/DDBJ databases">
        <title>Exophiala dermititidis isolated from Cystic Fibrosis Patient.</title>
        <authorList>
            <person name="Kurbessoian T."/>
            <person name="Crocker A."/>
            <person name="Murante D."/>
            <person name="Hogan D.A."/>
            <person name="Stajich J.E."/>
        </authorList>
    </citation>
    <scope>NUCLEOTIDE SEQUENCE</scope>
    <source>
        <strain evidence="1">Ex8</strain>
    </source>
</reference>
<protein>
    <submittedName>
        <fullName evidence="1">Uncharacterized protein</fullName>
    </submittedName>
</protein>